<dbReference type="Pfam" id="PF14355">
    <property type="entry name" value="Abi_C"/>
    <property type="match status" value="1"/>
</dbReference>
<reference evidence="3 4" key="1">
    <citation type="journal article" date="2011" name="Front. Microbiol.">
        <title>Two Strains of Crocosphaera watsonii with Highly Conserved Genomes are Distinguished by Strain-Specific Features.</title>
        <authorList>
            <person name="Bench S.R."/>
            <person name="Ilikchyan I.N."/>
            <person name="Tripp H.J."/>
            <person name="Zehr J.P."/>
        </authorList>
    </citation>
    <scope>NUCLEOTIDE SEQUENCE [LARGE SCALE GENOMIC DNA]</scope>
    <source>
        <strain evidence="3 4">WH 0003</strain>
    </source>
</reference>
<comment type="caution">
    <text evidence="3">The sequence shown here is derived from an EMBL/GenBank/DDBJ whole genome shotgun (WGS) entry which is preliminary data.</text>
</comment>
<dbReference type="RefSeq" id="WP_007313055.1">
    <property type="nucleotide sequence ID" value="NZ_AESD01000814.1"/>
</dbReference>
<evidence type="ECO:0000259" key="1">
    <source>
        <dbReference type="Pfam" id="PF14355"/>
    </source>
</evidence>
<evidence type="ECO:0008006" key="5">
    <source>
        <dbReference type="Google" id="ProtNLM"/>
    </source>
</evidence>
<dbReference type="Pfam" id="PF18860">
    <property type="entry name" value="AbiJ_NTD3"/>
    <property type="match status" value="1"/>
</dbReference>
<name>G5JCY8_CROWT</name>
<dbReference type="InterPro" id="IPR041427">
    <property type="entry name" value="AbiJ-NTD3"/>
</dbReference>
<protein>
    <recommendedName>
        <fullName evidence="5">Abortive infection protein-like C-terminal domain-containing protein</fullName>
    </recommendedName>
</protein>
<dbReference type="Proteomes" id="UP000003477">
    <property type="component" value="Unassembled WGS sequence"/>
</dbReference>
<dbReference type="AlphaFoldDB" id="G5JCY8"/>
<dbReference type="PATRIC" id="fig|423471.3.peg.4937"/>
<organism evidence="3 4">
    <name type="scientific">Crocosphaera watsonii WH 0003</name>
    <dbReference type="NCBI Taxonomy" id="423471"/>
    <lineage>
        <taxon>Bacteria</taxon>
        <taxon>Bacillati</taxon>
        <taxon>Cyanobacteriota</taxon>
        <taxon>Cyanophyceae</taxon>
        <taxon>Oscillatoriophycideae</taxon>
        <taxon>Chroococcales</taxon>
        <taxon>Aphanothecaceae</taxon>
        <taxon>Crocosphaera</taxon>
    </lineage>
</organism>
<dbReference type="InterPro" id="IPR026001">
    <property type="entry name" value="Abi-like_C"/>
</dbReference>
<evidence type="ECO:0000259" key="2">
    <source>
        <dbReference type="Pfam" id="PF18860"/>
    </source>
</evidence>
<sequence>MDTKITEVTRRDIIDSIFLEEIELYGRLEEIEFLSRIWDLESLESFDGRFNNAEQDIWQHTVNNNDWPIDWIFDDPRFNLIRGDDETFLRFLCETIHPVVRQDIHEAQQLCELYNKHLKNDGYQIIEKGQISKKPIFKGQFIGTSILPGIPLVQELFSGIDDEYISKQLERMEKAINHDPELAIGTAKESVETCCKSILEECNIQFTKKEKLTKLVKLTVKQLELTPEDIPDKAKASDTIKNLLSNLATITQGIAELRNHYGTGHGKSNSSKGLQPRHAKLAVGAASTLIVFLSETHKHRKT</sequence>
<dbReference type="GeneID" id="88768608"/>
<evidence type="ECO:0000313" key="4">
    <source>
        <dbReference type="Proteomes" id="UP000003477"/>
    </source>
</evidence>
<feature type="domain" description="AbiJ-NTD3" evidence="2">
    <location>
        <begin position="4"/>
        <end position="170"/>
    </location>
</feature>
<gene>
    <name evidence="3" type="ORF">CWATWH0003_5285</name>
</gene>
<accession>G5JCY8</accession>
<dbReference type="EMBL" id="AESD01000814">
    <property type="protein sequence ID" value="EHJ09959.1"/>
    <property type="molecule type" value="Genomic_DNA"/>
</dbReference>
<proteinExistence type="predicted"/>
<evidence type="ECO:0000313" key="3">
    <source>
        <dbReference type="EMBL" id="EHJ09959.1"/>
    </source>
</evidence>
<feature type="domain" description="Abortive infection protein-like C-terminal" evidence="1">
    <location>
        <begin position="214"/>
        <end position="293"/>
    </location>
</feature>